<dbReference type="Proteomes" id="UP000620124">
    <property type="component" value="Unassembled WGS sequence"/>
</dbReference>
<evidence type="ECO:0000313" key="1">
    <source>
        <dbReference type="EMBL" id="KAF7339780.1"/>
    </source>
</evidence>
<reference evidence="1" key="1">
    <citation type="submission" date="2020-05" db="EMBL/GenBank/DDBJ databases">
        <title>Mycena genomes resolve the evolution of fungal bioluminescence.</title>
        <authorList>
            <person name="Tsai I.J."/>
        </authorList>
    </citation>
    <scope>NUCLEOTIDE SEQUENCE</scope>
    <source>
        <strain evidence="1">CCC161011</strain>
    </source>
</reference>
<proteinExistence type="predicted"/>
<protein>
    <submittedName>
        <fullName evidence="1">GH16 domain-containing protein</fullName>
    </submittedName>
</protein>
<comment type="caution">
    <text evidence="1">The sequence shown here is derived from an EMBL/GenBank/DDBJ whole genome shotgun (WGS) entry which is preliminary data.</text>
</comment>
<dbReference type="EMBL" id="JACAZI010000019">
    <property type="protein sequence ID" value="KAF7339780.1"/>
    <property type="molecule type" value="Genomic_DNA"/>
</dbReference>
<organism evidence="1 2">
    <name type="scientific">Mycena venus</name>
    <dbReference type="NCBI Taxonomy" id="2733690"/>
    <lineage>
        <taxon>Eukaryota</taxon>
        <taxon>Fungi</taxon>
        <taxon>Dikarya</taxon>
        <taxon>Basidiomycota</taxon>
        <taxon>Agaricomycotina</taxon>
        <taxon>Agaricomycetes</taxon>
        <taxon>Agaricomycetidae</taxon>
        <taxon>Agaricales</taxon>
        <taxon>Marasmiineae</taxon>
        <taxon>Mycenaceae</taxon>
        <taxon>Mycena</taxon>
    </lineage>
</organism>
<accession>A0A8H6XE98</accession>
<sequence>MAAVARGNVILQPSYFTSSVYVKALRDDITTLVLNFHEQYKEDSTKPFALFKTLWNAQGWKWMHFKVFDSRTRETFLNMTVRLFLERMVKTEAPFTRTVAHCLPSIHSSTRNPPARLHHCAVFRTFLFP</sequence>
<evidence type="ECO:0000313" key="2">
    <source>
        <dbReference type="Proteomes" id="UP000620124"/>
    </source>
</evidence>
<dbReference type="AlphaFoldDB" id="A0A8H6XE98"/>
<keyword evidence="2" id="KW-1185">Reference proteome</keyword>
<gene>
    <name evidence="1" type="ORF">MVEN_01894400</name>
</gene>
<dbReference type="OrthoDB" id="3253083at2759"/>
<name>A0A8H6XE98_9AGAR</name>